<dbReference type="Proteomes" id="UP000324222">
    <property type="component" value="Unassembled WGS sequence"/>
</dbReference>
<proteinExistence type="predicted"/>
<protein>
    <submittedName>
        <fullName evidence="1">Uncharacterized protein</fullName>
    </submittedName>
</protein>
<reference evidence="1 2" key="1">
    <citation type="submission" date="2019-05" db="EMBL/GenBank/DDBJ databases">
        <title>Another draft genome of Portunus trituberculatus and its Hox gene families provides insights of decapod evolution.</title>
        <authorList>
            <person name="Jeong J.-H."/>
            <person name="Song I."/>
            <person name="Kim S."/>
            <person name="Choi T."/>
            <person name="Kim D."/>
            <person name="Ryu S."/>
            <person name="Kim W."/>
        </authorList>
    </citation>
    <scope>NUCLEOTIDE SEQUENCE [LARGE SCALE GENOMIC DNA]</scope>
    <source>
        <tissue evidence="1">Muscle</tissue>
    </source>
</reference>
<name>A0A5B7D7P3_PORTR</name>
<evidence type="ECO:0000313" key="2">
    <source>
        <dbReference type="Proteomes" id="UP000324222"/>
    </source>
</evidence>
<evidence type="ECO:0000313" key="1">
    <source>
        <dbReference type="EMBL" id="MPC17328.1"/>
    </source>
</evidence>
<dbReference type="AlphaFoldDB" id="A0A5B7D7P3"/>
<gene>
    <name evidence="1" type="ORF">E2C01_010179</name>
</gene>
<dbReference type="EMBL" id="VSRR010000580">
    <property type="protein sequence ID" value="MPC17328.1"/>
    <property type="molecule type" value="Genomic_DNA"/>
</dbReference>
<organism evidence="1 2">
    <name type="scientific">Portunus trituberculatus</name>
    <name type="common">Swimming crab</name>
    <name type="synonym">Neptunus trituberculatus</name>
    <dbReference type="NCBI Taxonomy" id="210409"/>
    <lineage>
        <taxon>Eukaryota</taxon>
        <taxon>Metazoa</taxon>
        <taxon>Ecdysozoa</taxon>
        <taxon>Arthropoda</taxon>
        <taxon>Crustacea</taxon>
        <taxon>Multicrustacea</taxon>
        <taxon>Malacostraca</taxon>
        <taxon>Eumalacostraca</taxon>
        <taxon>Eucarida</taxon>
        <taxon>Decapoda</taxon>
        <taxon>Pleocyemata</taxon>
        <taxon>Brachyura</taxon>
        <taxon>Eubrachyura</taxon>
        <taxon>Portunoidea</taxon>
        <taxon>Portunidae</taxon>
        <taxon>Portuninae</taxon>
        <taxon>Portunus</taxon>
    </lineage>
</organism>
<accession>A0A5B7D7P3</accession>
<keyword evidence="2" id="KW-1185">Reference proteome</keyword>
<comment type="caution">
    <text evidence="1">The sequence shown here is derived from an EMBL/GenBank/DDBJ whole genome shotgun (WGS) entry which is preliminary data.</text>
</comment>
<sequence>MADSDVKGSEMPENRWESLENSWKRMENLVDELAHEVNLQLDKMVQETIAQMDNIISEAAARQERKRRREINAAMVRQDM</sequence>